<comment type="subcellular location">
    <subcellularLocation>
        <location evidence="1">Mitochondrion</location>
    </subcellularLocation>
</comment>
<dbReference type="InterPro" id="IPR019716">
    <property type="entry name" value="Ribosomal_mL53"/>
</dbReference>
<comment type="caution">
    <text evidence="9">The sequence shown here is derived from an EMBL/GenBank/DDBJ whole genome shotgun (WGS) entry which is preliminary data.</text>
</comment>
<dbReference type="AlphaFoldDB" id="A0A8T2Q4R1"/>
<sequence length="129" mass="14550">MLKQLSKVKIEFNALDARSASALEFLAQCNSKKSKASNPKCEISVKRRTDKTPPLISVTYTNGKEDSFDGSKLSTQEIRKSIVKKSEAIETEEMFKEAGIPWPVIIPLEEVEEAKSTPFRFIKEIVRKS</sequence>
<accession>A0A8T2Q4R1</accession>
<evidence type="ECO:0000256" key="2">
    <source>
        <dbReference type="ARBA" id="ARBA00005557"/>
    </source>
</evidence>
<dbReference type="OMA" id="DQNAHPP"/>
<evidence type="ECO:0000256" key="5">
    <source>
        <dbReference type="ARBA" id="ARBA00023128"/>
    </source>
</evidence>
<reference evidence="9" key="1">
    <citation type="submission" date="2021-08" db="EMBL/GenBank/DDBJ databases">
        <title>WGS assembly of Ceratopteris richardii.</title>
        <authorList>
            <person name="Marchant D.B."/>
            <person name="Chen G."/>
            <person name="Jenkins J."/>
            <person name="Shu S."/>
            <person name="Leebens-Mack J."/>
            <person name="Grimwood J."/>
            <person name="Schmutz J."/>
            <person name="Soltis P."/>
            <person name="Soltis D."/>
            <person name="Chen Z.-H."/>
        </authorList>
    </citation>
    <scope>NUCLEOTIDE SEQUENCE</scope>
    <source>
        <strain evidence="9">Whitten #5841</strain>
        <tissue evidence="9">Leaf</tissue>
    </source>
</reference>
<dbReference type="Pfam" id="PF10780">
    <property type="entry name" value="MRP_L53"/>
    <property type="match status" value="1"/>
</dbReference>
<dbReference type="SUPFAM" id="SSF52833">
    <property type="entry name" value="Thioredoxin-like"/>
    <property type="match status" value="1"/>
</dbReference>
<evidence type="ECO:0000256" key="8">
    <source>
        <dbReference type="ARBA" id="ARBA00042721"/>
    </source>
</evidence>
<evidence type="ECO:0000256" key="6">
    <source>
        <dbReference type="ARBA" id="ARBA00023274"/>
    </source>
</evidence>
<dbReference type="EMBL" id="CM035443">
    <property type="protein sequence ID" value="KAH7278362.1"/>
    <property type="molecule type" value="Genomic_DNA"/>
</dbReference>
<name>A0A8T2Q4R1_CERRI</name>
<keyword evidence="3" id="KW-0809">Transit peptide</keyword>
<dbReference type="EMBL" id="CM035443">
    <property type="protein sequence ID" value="KAH7278363.1"/>
    <property type="molecule type" value="Genomic_DNA"/>
</dbReference>
<keyword evidence="4" id="KW-0689">Ribosomal protein</keyword>
<evidence type="ECO:0000313" key="10">
    <source>
        <dbReference type="Proteomes" id="UP000825935"/>
    </source>
</evidence>
<dbReference type="GO" id="GO:0005762">
    <property type="term" value="C:mitochondrial large ribosomal subunit"/>
    <property type="evidence" value="ECO:0007669"/>
    <property type="project" value="TreeGrafter"/>
</dbReference>
<dbReference type="InterPro" id="IPR052473">
    <property type="entry name" value="mtLSU_mL53"/>
</dbReference>
<dbReference type="PANTHER" id="PTHR33618:SF1">
    <property type="entry name" value="LARGE RIBOSOMAL SUBUNIT PROTEIN ML53"/>
    <property type="match status" value="1"/>
</dbReference>
<organism evidence="9 10">
    <name type="scientific">Ceratopteris richardii</name>
    <name type="common">Triangle waterfern</name>
    <dbReference type="NCBI Taxonomy" id="49495"/>
    <lineage>
        <taxon>Eukaryota</taxon>
        <taxon>Viridiplantae</taxon>
        <taxon>Streptophyta</taxon>
        <taxon>Embryophyta</taxon>
        <taxon>Tracheophyta</taxon>
        <taxon>Polypodiopsida</taxon>
        <taxon>Polypodiidae</taxon>
        <taxon>Polypodiales</taxon>
        <taxon>Pteridineae</taxon>
        <taxon>Pteridaceae</taxon>
        <taxon>Parkerioideae</taxon>
        <taxon>Ceratopteris</taxon>
    </lineage>
</organism>
<dbReference type="EMBL" id="CM035443">
    <property type="protein sequence ID" value="KAH7278361.1"/>
    <property type="molecule type" value="Genomic_DNA"/>
</dbReference>
<dbReference type="PANTHER" id="PTHR33618">
    <property type="entry name" value="39S RIBOSOMAL PROTEIN L53, MITOCHONDRIAL"/>
    <property type="match status" value="1"/>
</dbReference>
<evidence type="ECO:0000313" key="9">
    <source>
        <dbReference type="EMBL" id="KAH7278361.1"/>
    </source>
</evidence>
<evidence type="ECO:0000256" key="7">
    <source>
        <dbReference type="ARBA" id="ARBA00035180"/>
    </source>
</evidence>
<keyword evidence="10" id="KW-1185">Reference proteome</keyword>
<proteinExistence type="inferred from homology"/>
<comment type="similarity">
    <text evidence="2">Belongs to the mitochondrion-specific ribosomal protein mL53 family.</text>
</comment>
<evidence type="ECO:0000256" key="3">
    <source>
        <dbReference type="ARBA" id="ARBA00022946"/>
    </source>
</evidence>
<keyword evidence="6" id="KW-0687">Ribonucleoprotein</keyword>
<dbReference type="Gene3D" id="3.40.30.10">
    <property type="entry name" value="Glutaredoxin"/>
    <property type="match status" value="1"/>
</dbReference>
<evidence type="ECO:0000256" key="1">
    <source>
        <dbReference type="ARBA" id="ARBA00004173"/>
    </source>
</evidence>
<dbReference type="InterPro" id="IPR036249">
    <property type="entry name" value="Thioredoxin-like_sf"/>
</dbReference>
<protein>
    <recommendedName>
        <fullName evidence="7">Large ribosomal subunit protein mL53</fullName>
    </recommendedName>
    <alternativeName>
        <fullName evidence="8">39S ribosomal protein L53, mitochondrial</fullName>
    </alternativeName>
</protein>
<dbReference type="Proteomes" id="UP000825935">
    <property type="component" value="Chromosome 38"/>
</dbReference>
<gene>
    <name evidence="9" type="ORF">KP509_38G037800</name>
</gene>
<evidence type="ECO:0000256" key="4">
    <source>
        <dbReference type="ARBA" id="ARBA00022980"/>
    </source>
</evidence>
<keyword evidence="5" id="KW-0496">Mitochondrion</keyword>
<dbReference type="OrthoDB" id="2012048at2759"/>